<name>E9PLN7_HUMAN</name>
<dbReference type="OrthoDB" id="434771at2759"/>
<dbReference type="EMBL" id="AL357314">
    <property type="status" value="NOT_ANNOTATED_CDS"/>
    <property type="molecule type" value="Genomic_DNA"/>
</dbReference>
<dbReference type="AlphaFoldDB" id="E9PLN7"/>
<dbReference type="HGNC" id="HGNC:89">
    <property type="gene designation" value="ACADM"/>
</dbReference>
<dbReference type="Proteomes" id="UP000005640">
    <property type="component" value="Chromosome 1"/>
</dbReference>
<keyword evidence="2" id="KW-1185">Reference proteome</keyword>
<reference evidence="1 2" key="3">
    <citation type="journal article" date="2006" name="Nature">
        <title>The DNA sequence and biological annotation of human chromosome 1.</title>
        <authorList>
            <person name="Gregory S.G."/>
            <person name="Barlow K.F."/>
            <person name="McLay K.E."/>
            <person name="Kaul R."/>
            <person name="Swarbreck D."/>
            <person name="Dunham A."/>
            <person name="Scott C.E."/>
            <person name="Howe K.L."/>
            <person name="Woodfine K."/>
            <person name="Spencer C.C."/>
            <person name="Jones M.C."/>
            <person name="Gillson C."/>
            <person name="Searle S."/>
            <person name="Zhou Y."/>
            <person name="Kokocinski F."/>
            <person name="McDonald L."/>
            <person name="Evans R."/>
            <person name="Phillips K."/>
            <person name="Atkinson A."/>
            <person name="Cooper R."/>
            <person name="Jones C."/>
            <person name="Hall R.E."/>
            <person name="Andrews T.D."/>
            <person name="Lloyd C."/>
            <person name="Ainscough R."/>
            <person name="Almeida J.P."/>
            <person name="Ambrose K.D."/>
            <person name="Anderson F."/>
            <person name="Andrew R.W."/>
            <person name="Ashwell R.I."/>
            <person name="Aubin K."/>
            <person name="Babbage A.K."/>
            <person name="Bagguley C.L."/>
            <person name="Bailey J."/>
            <person name="Beasley H."/>
            <person name="Bethel G."/>
            <person name="Bird C.P."/>
            <person name="Bray-Allen S."/>
            <person name="Brown J.Y."/>
            <person name="Brown A.J."/>
            <person name="Buckley D."/>
            <person name="Burton J."/>
            <person name="Bye J."/>
            <person name="Carder C."/>
            <person name="Chapman J.C."/>
            <person name="Clark S.Y."/>
            <person name="Clarke G."/>
            <person name="Clee C."/>
            <person name="Cobley V."/>
            <person name="Collier R.E."/>
            <person name="Corby N."/>
            <person name="Coville G.J."/>
            <person name="Davies J."/>
            <person name="Deadman R."/>
            <person name="Dunn M."/>
            <person name="Earthrowl M."/>
            <person name="Ellington A.G."/>
            <person name="Errington H."/>
            <person name="Frankish A."/>
            <person name="Frankland J."/>
            <person name="French L."/>
            <person name="Garner P."/>
            <person name="Garnett J."/>
            <person name="Gay L."/>
            <person name="Ghori M.R."/>
            <person name="Gibson R."/>
            <person name="Gilby L.M."/>
            <person name="Gillett W."/>
            <person name="Glithero R.J."/>
            <person name="Grafham D.V."/>
            <person name="Griffiths C."/>
            <person name="Griffiths-Jones S."/>
            <person name="Grocock R."/>
            <person name="Hammond S."/>
            <person name="Harrison E.S."/>
            <person name="Hart E."/>
            <person name="Haugen E."/>
            <person name="Heath P.D."/>
            <person name="Holmes S."/>
            <person name="Holt K."/>
            <person name="Howden P.J."/>
            <person name="Hunt A.R."/>
            <person name="Hunt S.E."/>
            <person name="Hunter G."/>
            <person name="Isherwood J."/>
            <person name="James R."/>
            <person name="Johnson C."/>
            <person name="Johnson D."/>
            <person name="Joy A."/>
            <person name="Kay M."/>
            <person name="Kershaw J.K."/>
            <person name="Kibukawa M."/>
            <person name="Kimberley A.M."/>
            <person name="King A."/>
            <person name="Knights A.J."/>
            <person name="Lad H."/>
            <person name="Laird G."/>
            <person name="Lawlor S."/>
            <person name="Leongamornlert D.A."/>
            <person name="Lloyd D.M."/>
            <person name="Loveland J."/>
            <person name="Lovell J."/>
            <person name="Lush M.J."/>
            <person name="Lyne R."/>
            <person name="Martin S."/>
            <person name="Mashreghi-Mohammadi M."/>
            <person name="Matthews L."/>
            <person name="Matthews N.S."/>
            <person name="McLaren S."/>
            <person name="Milne S."/>
            <person name="Mistry S."/>
            <person name="Moore M.J."/>
            <person name="Nickerson T."/>
            <person name="O'Dell C.N."/>
            <person name="Oliver K."/>
            <person name="Palmeiri A."/>
            <person name="Palmer S.A."/>
            <person name="Parker A."/>
            <person name="Patel D."/>
            <person name="Pearce A.V."/>
            <person name="Peck A.I."/>
            <person name="Pelan S."/>
            <person name="Phelps K."/>
            <person name="Phillimore B.J."/>
            <person name="Plumb R."/>
            <person name="Rajan J."/>
            <person name="Raymond C."/>
            <person name="Rouse G."/>
            <person name="Saenphimmachak C."/>
            <person name="Sehra H.K."/>
            <person name="Sheridan E."/>
            <person name="Shownkeen R."/>
            <person name="Sims S."/>
            <person name="Skuce C.D."/>
            <person name="Smith M."/>
            <person name="Steward C."/>
            <person name="Subramanian S."/>
            <person name="Sycamore N."/>
            <person name="Tracey A."/>
            <person name="Tromans A."/>
            <person name="Van Helmond Z."/>
            <person name="Wall M."/>
            <person name="Wallis J.M."/>
            <person name="White S."/>
            <person name="Whitehead S.L."/>
            <person name="Wilkinson J.E."/>
            <person name="Willey D.L."/>
            <person name="Williams H."/>
            <person name="Wilming L."/>
            <person name="Wray P.W."/>
            <person name="Wu Z."/>
            <person name="Coulson A."/>
            <person name="Vaudin M."/>
            <person name="Sulston J.E."/>
            <person name="Durbin R."/>
            <person name="Hubbard T."/>
            <person name="Wooster R."/>
            <person name="Dunham I."/>
            <person name="Carter N.P."/>
            <person name="McVean G."/>
            <person name="Ross M.T."/>
            <person name="Harrow J."/>
            <person name="Olson M.V."/>
            <person name="Beck S."/>
            <person name="Rogers J."/>
            <person name="Bentley D.R."/>
            <person name="Banerjee R."/>
            <person name="Bryant S.P."/>
            <person name="Burford D.C."/>
            <person name="Burrill W.D."/>
            <person name="Clegg S.M."/>
            <person name="Dhami P."/>
            <person name="Dovey O."/>
            <person name="Faulkner L.M."/>
            <person name="Gribble S.M."/>
            <person name="Langford C.F."/>
            <person name="Pandian R.D."/>
            <person name="Porter K.M."/>
            <person name="Prigmore E."/>
        </authorList>
    </citation>
    <scope>NUCLEOTIDE SEQUENCE [LARGE SCALE GENOMIC DNA]</scope>
</reference>
<dbReference type="VEuPathDB" id="HostDB:ENSG00000117054"/>
<dbReference type="ChiTaRS" id="ACADM">
    <property type="organism name" value="human"/>
</dbReference>
<dbReference type="HOGENOM" id="CLU_215513_0_0_1"/>
<dbReference type="OpenTargets" id="ENSG00000117054"/>
<evidence type="ECO:0000313" key="2">
    <source>
        <dbReference type="Proteomes" id="UP000005640"/>
    </source>
</evidence>
<dbReference type="Ensembl" id="ENST00000530953.6">
    <property type="protein sequence ID" value="ENSP00000431372.1"/>
    <property type="gene ID" value="ENSG00000117054.15"/>
</dbReference>
<organism evidence="1 2">
    <name type="scientific">Homo sapiens</name>
    <name type="common">Human</name>
    <dbReference type="NCBI Taxonomy" id="9606"/>
    <lineage>
        <taxon>Eukaryota</taxon>
        <taxon>Metazoa</taxon>
        <taxon>Chordata</taxon>
        <taxon>Craniata</taxon>
        <taxon>Vertebrata</taxon>
        <taxon>Euteleostomi</taxon>
        <taxon>Mammalia</taxon>
        <taxon>Eutheria</taxon>
        <taxon>Euarchontoglires</taxon>
        <taxon>Primates</taxon>
        <taxon>Haplorrhini</taxon>
        <taxon>Catarrhini</taxon>
        <taxon>Hominidae</taxon>
        <taxon>Homo</taxon>
    </lineage>
</organism>
<dbReference type="GeneTree" id="ENSGT00940000158429"/>
<reference evidence="1 2" key="1">
    <citation type="journal article" date="2001" name="Nature">
        <title>Initial sequencing and analysis of the human genome.</title>
        <authorList>
            <consortium name="International Human Genome Sequencing Consortium"/>
            <person name="Lander E.S."/>
            <person name="Linton L.M."/>
            <person name="Birren B."/>
            <person name="Nusbaum C."/>
            <person name="Zody M.C."/>
            <person name="Baldwin J."/>
            <person name="Devon K."/>
            <person name="Dewar K."/>
            <person name="Doyle M."/>
            <person name="FitzHugh W."/>
            <person name="Funke R."/>
            <person name="Gage D."/>
            <person name="Harris K."/>
            <person name="Heaford A."/>
            <person name="Howland J."/>
            <person name="Kann L."/>
            <person name="Lehoczky J."/>
            <person name="LeVine R."/>
            <person name="McEwan P."/>
            <person name="McKernan K."/>
            <person name="Meldrim J."/>
            <person name="Mesirov J.P."/>
            <person name="Miranda C."/>
            <person name="Morris W."/>
            <person name="Naylor J."/>
            <person name="Raymond C."/>
            <person name="Rosetti M."/>
            <person name="Santos R."/>
            <person name="Sheridan A."/>
            <person name="Sougnez C."/>
            <person name="Stange-Thomann N."/>
            <person name="Stojanovic N."/>
            <person name="Subramanian A."/>
            <person name="Wyman D."/>
            <person name="Rogers J."/>
            <person name="Sulston J."/>
            <person name="Ainscough R."/>
            <person name="Beck S."/>
            <person name="Bentley D."/>
            <person name="Burton J."/>
            <person name="Clee C."/>
            <person name="Carter N."/>
            <person name="Coulson A."/>
            <person name="Deadman R."/>
            <person name="Deloukas P."/>
            <person name="Dunham A."/>
            <person name="Dunham I."/>
            <person name="Durbin R."/>
            <person name="French L."/>
            <person name="Grafham D."/>
            <person name="Gregory S."/>
            <person name="Hubbard T."/>
            <person name="Humphray S."/>
            <person name="Hunt A."/>
            <person name="Jones M."/>
            <person name="Lloyd C."/>
            <person name="McMurray A."/>
            <person name="Matthews L."/>
            <person name="Mercer S."/>
            <person name="Milne S."/>
            <person name="Mullikin J.C."/>
            <person name="Mungall A."/>
            <person name="Plumb R."/>
            <person name="Ross M."/>
            <person name="Shownkeen R."/>
            <person name="Sims S."/>
            <person name="Waterston R.H."/>
            <person name="Wilson R.K."/>
            <person name="Hillier L.W."/>
            <person name="McPherson J.D."/>
            <person name="Marra M.A."/>
            <person name="Mardis E.R."/>
            <person name="Fulton L.A."/>
            <person name="Chinwalla A.T."/>
            <person name="Pepin K.H."/>
            <person name="Gish W.R."/>
            <person name="Chissoe S.L."/>
            <person name="Wendl M.C."/>
            <person name="Delehaunty K.D."/>
            <person name="Miner T.L."/>
            <person name="Delehaunty A."/>
            <person name="Kramer J.B."/>
            <person name="Cook L.L."/>
            <person name="Fulton R.S."/>
            <person name="Johnson D.L."/>
            <person name="Minx P.J."/>
            <person name="Clifton S.W."/>
            <person name="Hawkins T."/>
            <person name="Branscomb E."/>
            <person name="Predki P."/>
            <person name="Richardson P."/>
            <person name="Wenning S."/>
            <person name="Slezak T."/>
            <person name="Doggett N."/>
            <person name="Cheng J.F."/>
            <person name="Olsen A."/>
            <person name="Lucas S."/>
            <person name="Elkin C."/>
            <person name="Uberbacher E."/>
            <person name="Frazier M."/>
            <person name="Gibbs R.A."/>
            <person name="Muzny D.M."/>
            <person name="Scherer S.E."/>
            <person name="Bouck J.B."/>
            <person name="Sodergren E.J."/>
            <person name="Worley K.C."/>
            <person name="Rives C.M."/>
            <person name="Gorrell J.H."/>
            <person name="Metzker M.L."/>
            <person name="Naylor S.L."/>
            <person name="Kucherlapati R.S."/>
            <person name="Nelson D.L."/>
            <person name="Weinstock G.M."/>
            <person name="Sakaki Y."/>
            <person name="Fujiyama A."/>
            <person name="Hattori M."/>
            <person name="Yada T."/>
            <person name="Toyoda A."/>
            <person name="Itoh T."/>
            <person name="Kawagoe C."/>
            <person name="Watanabe H."/>
            <person name="Totoki Y."/>
            <person name="Taylor T."/>
            <person name="Weissenbach J."/>
            <person name="Heilig R."/>
            <person name="Saurin W."/>
            <person name="Artiguenave F."/>
            <person name="Brottier P."/>
            <person name="Bruls T."/>
            <person name="Pelletier E."/>
            <person name="Robert C."/>
            <person name="Wincker P."/>
            <person name="Smith D.R."/>
            <person name="Doucette-Stamm L."/>
            <person name="Rubenfield M."/>
            <person name="Weinstock K."/>
            <person name="Lee H.M."/>
            <person name="Dubois J."/>
            <person name="Rosenthal A."/>
            <person name="Platzer M."/>
            <person name="Nyakatura G."/>
            <person name="Taudien S."/>
            <person name="Rump A."/>
            <person name="Yang H."/>
            <person name="Yu J."/>
            <person name="Wang J."/>
            <person name="Huang G."/>
            <person name="Gu J."/>
            <person name="Hood L."/>
            <person name="Rowen L."/>
            <person name="Madan A."/>
            <person name="Qin S."/>
            <person name="Davis R.W."/>
            <person name="Federspiel N.A."/>
            <person name="Abola A.P."/>
            <person name="Proctor M.J."/>
            <person name="Myers R.M."/>
            <person name="Schmutz J."/>
            <person name="Dickson M."/>
            <person name="Grimwood J."/>
            <person name="Cox D.R."/>
            <person name="Olson M.V."/>
            <person name="Kaul R."/>
            <person name="Raymond C."/>
            <person name="Shimizu N."/>
            <person name="Kawasaki K."/>
            <person name="Minoshima S."/>
            <person name="Evans G.A."/>
            <person name="Athanasiou M."/>
            <person name="Schultz R."/>
            <person name="Roe B.A."/>
            <person name="Chen F."/>
            <person name="Pan H."/>
            <person name="Ramser J."/>
            <person name="Lehrach H."/>
            <person name="Reinhardt R."/>
            <person name="McCombie W.R."/>
            <person name="de la Bastide M."/>
            <person name="Dedhia N."/>
            <person name="Blocker H."/>
            <person name="Hornischer K."/>
            <person name="Nordsiek G."/>
            <person name="Agarwala R."/>
            <person name="Aravind L."/>
            <person name="Bailey J.A."/>
            <person name="Bateman A."/>
            <person name="Batzoglou S."/>
            <person name="Birney E."/>
            <person name="Bork P."/>
            <person name="Brown D.G."/>
            <person name="Burge C.B."/>
            <person name="Cerutti L."/>
            <person name="Chen H.C."/>
            <person name="Church D."/>
            <person name="Clamp M."/>
            <person name="Copley R.R."/>
            <person name="Doerks T."/>
            <person name="Eddy S.R."/>
            <person name="Eichler E.E."/>
            <person name="Furey T.S."/>
            <person name="Galagan J."/>
            <person name="Gilbert J.G."/>
            <person name="Harmon C."/>
            <person name="Hayashizaki Y."/>
            <person name="Haussler D."/>
            <person name="Hermjakob H."/>
            <person name="Hokamp K."/>
            <person name="Jang W."/>
            <person name="Johnson L.S."/>
            <person name="Jones T.A."/>
            <person name="Kasif S."/>
            <person name="Kaspryzk A."/>
            <person name="Kennedy S."/>
            <person name="Kent W.J."/>
            <person name="Kitts P."/>
            <person name="Koonin E.V."/>
            <person name="Korf I."/>
            <person name="Kulp D."/>
            <person name="Lancet D."/>
            <person name="Lowe T.M."/>
            <person name="McLysaght A."/>
            <person name="Mikkelsen T."/>
            <person name="Moran J.V."/>
            <person name="Mulder N."/>
            <person name="Pollara V.J."/>
            <person name="Ponting C.P."/>
            <person name="Schuler G."/>
            <person name="Schultz J."/>
            <person name="Slater G."/>
            <person name="Smit A.F."/>
            <person name="Stupka E."/>
            <person name="Szustakowski J."/>
            <person name="Thierry-Mieg D."/>
            <person name="Thierry-Mieg J."/>
            <person name="Wagner L."/>
            <person name="Wallis J."/>
            <person name="Wheeler R."/>
            <person name="Williams A."/>
            <person name="Wolf Y.I."/>
            <person name="Wolfe K.H."/>
            <person name="Yang S.P."/>
            <person name="Yeh R.F."/>
            <person name="Collins F."/>
            <person name="Guyer M.S."/>
            <person name="Peterson J."/>
            <person name="Felsenfeld A."/>
            <person name="Wetterstrand K.A."/>
            <person name="Patrinos A."/>
            <person name="Morgan M.J."/>
            <person name="de Jong P."/>
            <person name="Catanese J.J."/>
            <person name="Osoegawa K."/>
            <person name="Shizuya H."/>
            <person name="Choi S."/>
            <person name="Chen Y.J."/>
        </authorList>
    </citation>
    <scope>NUCLEOTIDE SEQUENCE [LARGE SCALE GENOMIC DNA]</scope>
</reference>
<gene>
    <name evidence="1" type="primary">ACADM</name>
</gene>
<reference evidence="1" key="5">
    <citation type="submission" date="2025-09" db="UniProtKB">
        <authorList>
            <consortium name="Ensembl"/>
        </authorList>
    </citation>
    <scope>IDENTIFICATION</scope>
</reference>
<reference evidence="1" key="4">
    <citation type="submission" date="2025-08" db="UniProtKB">
        <authorList>
            <consortium name="Ensembl"/>
        </authorList>
    </citation>
    <scope>IDENTIFICATION</scope>
</reference>
<reference evidence="1 2" key="2">
    <citation type="journal article" date="2004" name="Nature">
        <title>Finishing the euchromatic sequence of the human genome.</title>
        <authorList>
            <consortium name="International Human Genome Sequencing Consortium"/>
        </authorList>
    </citation>
    <scope>NUCLEOTIDE SEQUENCE [LARGE SCALE GENOMIC DNA]</scope>
</reference>
<sequence length="50" mass="5853">MAAGFGRCCRVLRSISRFHWRSQHTKANRQREPGLGFSFGLLCNRTWSRL</sequence>
<dbReference type="MassIVE" id="E9PLN7"/>
<accession>E9PLN7</accession>
<dbReference type="UCSC" id="uc057hrp.1">
    <property type="organism name" value="human"/>
</dbReference>
<dbReference type="SMR" id="E9PLN7"/>
<dbReference type="Bgee" id="ENSG00000117054">
    <property type="expression patterns" value="Expressed in jejunal mucosa and 206 other cell types or tissues"/>
</dbReference>
<proteinExistence type="predicted"/>
<dbReference type="ExpressionAtlas" id="E9PLN7">
    <property type="expression patterns" value="baseline and differential"/>
</dbReference>
<protein>
    <submittedName>
        <fullName evidence="1">Acyl-CoA dehydrogenase medium chain</fullName>
    </submittedName>
</protein>
<evidence type="ECO:0000313" key="1">
    <source>
        <dbReference type="Ensembl" id="ENSP00000431372.1"/>
    </source>
</evidence>
<dbReference type="Ensembl" id="ENST00000530953.6">
    <property type="protein sequence ID" value="ENSP00000431372.1"/>
    <property type="gene ID" value="ENSG00000117054.16"/>
</dbReference>